<dbReference type="SUPFAM" id="SSF46689">
    <property type="entry name" value="Homeodomain-like"/>
    <property type="match status" value="1"/>
</dbReference>
<dbReference type="InterPro" id="IPR025943">
    <property type="entry name" value="Sigma_54_int_dom_ATP-bd_2"/>
</dbReference>
<keyword evidence="9" id="KW-0175">Coiled coil</keyword>
<dbReference type="SUPFAM" id="SSF52540">
    <property type="entry name" value="P-loop containing nucleoside triphosphate hydrolases"/>
    <property type="match status" value="1"/>
</dbReference>
<dbReference type="Pfam" id="PF00381">
    <property type="entry name" value="PTS-HPr"/>
    <property type="match status" value="1"/>
</dbReference>
<dbReference type="InterPro" id="IPR002078">
    <property type="entry name" value="Sigma_54_int"/>
</dbReference>
<dbReference type="PANTHER" id="PTHR32071">
    <property type="entry name" value="TRANSCRIPTIONAL REGULATORY PROTEIN"/>
    <property type="match status" value="1"/>
</dbReference>
<keyword evidence="7" id="KW-0804">Transcription</keyword>
<evidence type="ECO:0000259" key="12">
    <source>
        <dbReference type="PROSITE" id="PS51350"/>
    </source>
</evidence>
<dbReference type="SMART" id="SM00091">
    <property type="entry name" value="PAS"/>
    <property type="match status" value="2"/>
</dbReference>
<dbReference type="InterPro" id="IPR058031">
    <property type="entry name" value="AAA_lid_NorR"/>
</dbReference>
<evidence type="ECO:0000256" key="3">
    <source>
        <dbReference type="ARBA" id="ARBA00022840"/>
    </source>
</evidence>
<protein>
    <recommendedName>
        <fullName evidence="8">HTH-type transcriptional regulatory protein TyrR</fullName>
    </recommendedName>
</protein>
<feature type="domain" description="Sigma-54 factor interaction" evidence="10">
    <location>
        <begin position="363"/>
        <end position="592"/>
    </location>
</feature>
<sequence length="679" mass="76248">MYSSRYIQIKNPLGFHTRAAAMISQKAGQMERTYGARLYISLEGSGNRLPMSSFLAMLSTPVRDGDRIEVMVDGDEPEKVLDEMTKFIESCFEAEDAMQIDSLLQEASVTYERIFENVPSGIVVLDMNGVITLFNKAAERISGLSADMVIGMSYKTVLPNWPLEEVYAEGKTYMGMRLELNGAAVLVNISPIFSTSRMIGIVSILQDMREIDKLSNELDSVKEMENRYHNMLESVHDGICLVDSDGIIAYVNPAYERITGERYDELIGKSVYDVSPGGARATALRLRKPILGVIGTKPNGVRYVADLNPIFYGDRFMGVVSVIKEVTEIQDLTNRLNEEKARAEYLEQELKRSQKLDEAFNIIVGKNGKLKEALSIASKAAAADATVLIRGESGTGKELVARAIHFASKRKDKPFIRVNCAAIPSNLLESELFGYERGAFTGAVNQKPGKFELANGGTIFLDEIGDLPPDMQVKLLRVIEEKEFERVGGITTIKVNVRIIAATNRHLEDMIKNNTFREDLYYRLNVVPIFLPSLRERKDDIPVLVEHFLNEMNKKMGKNIKYVTNEAMKALVRYEWPGNIRELQNIMERCIIMTDKDFIDMDDLPMYIVGYKPENSTLINFDGGDLATMEEYEEEIIRLALKKYGSFNKAGKALGLTHKTVAAKARKYGIVDSNEQDLK</sequence>
<dbReference type="SUPFAM" id="SSF55785">
    <property type="entry name" value="PYP-like sensor domain (PAS domain)"/>
    <property type="match status" value="2"/>
</dbReference>
<evidence type="ECO:0000259" key="11">
    <source>
        <dbReference type="PROSITE" id="PS50112"/>
    </source>
</evidence>
<name>A0A5D8QFV5_9THEO</name>
<dbReference type="GO" id="GO:0003677">
    <property type="term" value="F:DNA binding"/>
    <property type="evidence" value="ECO:0007669"/>
    <property type="project" value="UniProtKB-KW"/>
</dbReference>
<dbReference type="RefSeq" id="WP_149544593.1">
    <property type="nucleotide sequence ID" value="NZ_VTPS01000003.1"/>
</dbReference>
<dbReference type="InterPro" id="IPR025944">
    <property type="entry name" value="Sigma_54_int_dom_CS"/>
</dbReference>
<dbReference type="PROSITE" id="PS50112">
    <property type="entry name" value="PAS"/>
    <property type="match status" value="2"/>
</dbReference>
<dbReference type="PROSITE" id="PS00688">
    <property type="entry name" value="SIGMA54_INTERACT_3"/>
    <property type="match status" value="1"/>
</dbReference>
<dbReference type="SMART" id="SM00382">
    <property type="entry name" value="AAA"/>
    <property type="match status" value="1"/>
</dbReference>
<proteinExistence type="predicted"/>
<keyword evidence="5" id="KW-0238">DNA-binding</keyword>
<dbReference type="Gene3D" id="3.30.1340.10">
    <property type="entry name" value="HPr-like"/>
    <property type="match status" value="1"/>
</dbReference>
<keyword evidence="3" id="KW-0067">ATP-binding</keyword>
<evidence type="ECO:0000256" key="5">
    <source>
        <dbReference type="ARBA" id="ARBA00023125"/>
    </source>
</evidence>
<dbReference type="Pfam" id="PF25601">
    <property type="entry name" value="AAA_lid_14"/>
    <property type="match status" value="1"/>
</dbReference>
<dbReference type="Pfam" id="PF00158">
    <property type="entry name" value="Sigma54_activat"/>
    <property type="match status" value="1"/>
</dbReference>
<dbReference type="Gene3D" id="1.10.8.60">
    <property type="match status" value="1"/>
</dbReference>
<dbReference type="Pfam" id="PF00989">
    <property type="entry name" value="PAS"/>
    <property type="match status" value="2"/>
</dbReference>
<comment type="caution">
    <text evidence="13">The sequence shown here is derived from an EMBL/GenBank/DDBJ whole genome shotgun (WGS) entry which is preliminary data.</text>
</comment>
<dbReference type="PROSITE" id="PS00676">
    <property type="entry name" value="SIGMA54_INTERACT_2"/>
    <property type="match status" value="1"/>
</dbReference>
<dbReference type="InterPro" id="IPR000032">
    <property type="entry name" value="HPr-like"/>
</dbReference>
<feature type="coiled-coil region" evidence="9">
    <location>
        <begin position="322"/>
        <end position="356"/>
    </location>
</feature>
<dbReference type="InterPro" id="IPR000014">
    <property type="entry name" value="PAS"/>
</dbReference>
<dbReference type="SUPFAM" id="SSF55594">
    <property type="entry name" value="HPr-like"/>
    <property type="match status" value="1"/>
</dbReference>
<keyword evidence="14" id="KW-1185">Reference proteome</keyword>
<dbReference type="InterPro" id="IPR009057">
    <property type="entry name" value="Homeodomain-like_sf"/>
</dbReference>
<dbReference type="InterPro" id="IPR013767">
    <property type="entry name" value="PAS_fold"/>
</dbReference>
<evidence type="ECO:0000259" key="10">
    <source>
        <dbReference type="PROSITE" id="PS50045"/>
    </source>
</evidence>
<keyword evidence="4" id="KW-0805">Transcription regulation</keyword>
<dbReference type="GO" id="GO:0006355">
    <property type="term" value="P:regulation of DNA-templated transcription"/>
    <property type="evidence" value="ECO:0007669"/>
    <property type="project" value="InterPro"/>
</dbReference>
<evidence type="ECO:0000256" key="1">
    <source>
        <dbReference type="ARBA" id="ARBA00022741"/>
    </source>
</evidence>
<dbReference type="CDD" id="cd00009">
    <property type="entry name" value="AAA"/>
    <property type="match status" value="1"/>
</dbReference>
<evidence type="ECO:0000256" key="7">
    <source>
        <dbReference type="ARBA" id="ARBA00023163"/>
    </source>
</evidence>
<dbReference type="InterPro" id="IPR035965">
    <property type="entry name" value="PAS-like_dom_sf"/>
</dbReference>
<dbReference type="InterPro" id="IPR025662">
    <property type="entry name" value="Sigma_54_int_dom_ATP-bd_1"/>
</dbReference>
<dbReference type="Proteomes" id="UP000322976">
    <property type="component" value="Unassembled WGS sequence"/>
</dbReference>
<dbReference type="Pfam" id="PF18024">
    <property type="entry name" value="HTH_50"/>
    <property type="match status" value="1"/>
</dbReference>
<feature type="domain" description="PAS" evidence="11">
    <location>
        <begin position="224"/>
        <end position="274"/>
    </location>
</feature>
<organism evidence="13 14">
    <name type="scientific">Calorimonas adulescens</name>
    <dbReference type="NCBI Taxonomy" id="2606906"/>
    <lineage>
        <taxon>Bacteria</taxon>
        <taxon>Bacillati</taxon>
        <taxon>Bacillota</taxon>
        <taxon>Clostridia</taxon>
        <taxon>Thermoanaerobacterales</taxon>
        <taxon>Thermoanaerobacteraceae</taxon>
        <taxon>Calorimonas</taxon>
    </lineage>
</organism>
<dbReference type="PROSITE" id="PS51350">
    <property type="entry name" value="PTS_HPR_DOM"/>
    <property type="match status" value="1"/>
</dbReference>
<dbReference type="CDD" id="cd00130">
    <property type="entry name" value="PAS"/>
    <property type="match status" value="2"/>
</dbReference>
<evidence type="ECO:0000313" key="14">
    <source>
        <dbReference type="Proteomes" id="UP000322976"/>
    </source>
</evidence>
<dbReference type="AlphaFoldDB" id="A0A5D8QFV5"/>
<keyword evidence="6" id="KW-0010">Activator</keyword>
<gene>
    <name evidence="13" type="ORF">FWJ32_03445</name>
</gene>
<evidence type="ECO:0000256" key="9">
    <source>
        <dbReference type="SAM" id="Coils"/>
    </source>
</evidence>
<dbReference type="EMBL" id="VTPS01000003">
    <property type="protein sequence ID" value="TZE83034.1"/>
    <property type="molecule type" value="Genomic_DNA"/>
</dbReference>
<dbReference type="InterPro" id="IPR035895">
    <property type="entry name" value="HPr-like_sf"/>
</dbReference>
<dbReference type="Gene3D" id="1.10.10.60">
    <property type="entry name" value="Homeodomain-like"/>
    <property type="match status" value="1"/>
</dbReference>
<feature type="domain" description="HPr" evidence="12">
    <location>
        <begin position="2"/>
        <end position="95"/>
    </location>
</feature>
<dbReference type="Gene3D" id="3.30.450.20">
    <property type="entry name" value="PAS domain"/>
    <property type="match status" value="2"/>
</dbReference>
<evidence type="ECO:0000256" key="4">
    <source>
        <dbReference type="ARBA" id="ARBA00023015"/>
    </source>
</evidence>
<evidence type="ECO:0000256" key="2">
    <source>
        <dbReference type="ARBA" id="ARBA00022797"/>
    </source>
</evidence>
<dbReference type="Gene3D" id="3.40.50.300">
    <property type="entry name" value="P-loop containing nucleotide triphosphate hydrolases"/>
    <property type="match status" value="1"/>
</dbReference>
<dbReference type="InterPro" id="IPR030828">
    <property type="entry name" value="HTH_TyrR"/>
</dbReference>
<evidence type="ECO:0000256" key="8">
    <source>
        <dbReference type="ARBA" id="ARBA00029500"/>
    </source>
</evidence>
<dbReference type="NCBIfam" id="TIGR00229">
    <property type="entry name" value="sensory_box"/>
    <property type="match status" value="2"/>
</dbReference>
<dbReference type="PROSITE" id="PS00675">
    <property type="entry name" value="SIGMA54_INTERACT_1"/>
    <property type="match status" value="1"/>
</dbReference>
<evidence type="ECO:0000313" key="13">
    <source>
        <dbReference type="EMBL" id="TZE83034.1"/>
    </source>
</evidence>
<accession>A0A5D8QFV5</accession>
<dbReference type="GO" id="GO:0005524">
    <property type="term" value="F:ATP binding"/>
    <property type="evidence" value="ECO:0007669"/>
    <property type="project" value="UniProtKB-KW"/>
</dbReference>
<evidence type="ECO:0000256" key="6">
    <source>
        <dbReference type="ARBA" id="ARBA00023159"/>
    </source>
</evidence>
<dbReference type="PROSITE" id="PS50045">
    <property type="entry name" value="SIGMA54_INTERACT_4"/>
    <property type="match status" value="1"/>
</dbReference>
<dbReference type="FunFam" id="3.40.50.300:FF:000006">
    <property type="entry name" value="DNA-binding transcriptional regulator NtrC"/>
    <property type="match status" value="1"/>
</dbReference>
<dbReference type="InterPro" id="IPR003593">
    <property type="entry name" value="AAA+_ATPase"/>
</dbReference>
<dbReference type="FunFam" id="1.10.8.60:FF:000014">
    <property type="entry name" value="DNA-binding transcriptional regulator NtrC"/>
    <property type="match status" value="1"/>
</dbReference>
<dbReference type="InterPro" id="IPR027417">
    <property type="entry name" value="P-loop_NTPase"/>
</dbReference>
<feature type="domain" description="PAS" evidence="11">
    <location>
        <begin position="107"/>
        <end position="160"/>
    </location>
</feature>
<keyword evidence="1" id="KW-0547">Nucleotide-binding</keyword>
<dbReference type="PANTHER" id="PTHR32071:SF57">
    <property type="entry name" value="C4-DICARBOXYLATE TRANSPORT TRANSCRIPTIONAL REGULATORY PROTEIN DCTD"/>
    <property type="match status" value="1"/>
</dbReference>
<keyword evidence="2" id="KW-0058">Aromatic hydrocarbons catabolism</keyword>
<reference evidence="13 14" key="1">
    <citation type="submission" date="2019-08" db="EMBL/GenBank/DDBJ databases">
        <title>Calorimonas adulescens gen. nov., sp. nov., an anaerobic thermophilic bacterium from Sakhalin hot spring.</title>
        <authorList>
            <person name="Khomyakova M.A."/>
            <person name="Merkel A.Y."/>
            <person name="Novikov A."/>
            <person name="Bonch-Osmolovskaya E.A."/>
            <person name="Slobodkin A.I."/>
        </authorList>
    </citation>
    <scope>NUCLEOTIDE SEQUENCE [LARGE SCALE GENOMIC DNA]</scope>
    <source>
        <strain evidence="13 14">A05MB</strain>
    </source>
</reference>